<dbReference type="GO" id="GO:0016747">
    <property type="term" value="F:acyltransferase activity, transferring groups other than amino-acyl groups"/>
    <property type="evidence" value="ECO:0007669"/>
    <property type="project" value="UniProtKB-ARBA"/>
</dbReference>
<evidence type="ECO:0000313" key="4">
    <source>
        <dbReference type="EMBL" id="CAL4957967.1"/>
    </source>
</evidence>
<dbReference type="EMBL" id="OZ075128">
    <property type="protein sequence ID" value="CAL4957967.1"/>
    <property type="molecule type" value="Genomic_DNA"/>
</dbReference>
<dbReference type="Proteomes" id="UP001497457">
    <property type="component" value="Chromosome 18b"/>
</dbReference>
<dbReference type="InterPro" id="IPR050317">
    <property type="entry name" value="Plant_Fungal_Acyltransferase"/>
</dbReference>
<keyword evidence="2" id="KW-0808">Transferase</keyword>
<reference evidence="5" key="1">
    <citation type="submission" date="2024-06" db="EMBL/GenBank/DDBJ databases">
        <authorList>
            <person name="Ryan C."/>
        </authorList>
    </citation>
    <scope>NUCLEOTIDE SEQUENCE [LARGE SCALE GENOMIC DNA]</scope>
</reference>
<dbReference type="Pfam" id="PF02458">
    <property type="entry name" value="Transferase"/>
    <property type="match status" value="2"/>
</dbReference>
<dbReference type="InterPro" id="IPR023213">
    <property type="entry name" value="CAT-like_dom_sf"/>
</dbReference>
<comment type="similarity">
    <text evidence="1">Belongs to the plant acyltransferase family.</text>
</comment>
<name>A0ABC8ZAP6_9POAL</name>
<evidence type="ECO:0000256" key="2">
    <source>
        <dbReference type="ARBA" id="ARBA00022679"/>
    </source>
</evidence>
<dbReference type="Gene3D" id="3.30.559.10">
    <property type="entry name" value="Chloramphenicol acetyltransferase-like domain"/>
    <property type="match status" value="2"/>
</dbReference>
<evidence type="ECO:0000313" key="5">
    <source>
        <dbReference type="Proteomes" id="UP001497457"/>
    </source>
</evidence>
<evidence type="ECO:0000256" key="3">
    <source>
        <dbReference type="ARBA" id="ARBA00023315"/>
    </source>
</evidence>
<gene>
    <name evidence="4" type="ORF">URODEC1_LOCUS42860</name>
</gene>
<keyword evidence="3" id="KW-0012">Acyltransferase</keyword>
<keyword evidence="5" id="KW-1185">Reference proteome</keyword>
<dbReference type="PANTHER" id="PTHR31642">
    <property type="entry name" value="TRICHOTHECENE 3-O-ACETYLTRANSFERASE"/>
    <property type="match status" value="1"/>
</dbReference>
<dbReference type="SUPFAM" id="SSF52777">
    <property type="entry name" value="CoA-dependent acyltransferases"/>
    <property type="match status" value="1"/>
</dbReference>
<organism evidence="4 5">
    <name type="scientific">Urochloa decumbens</name>
    <dbReference type="NCBI Taxonomy" id="240449"/>
    <lineage>
        <taxon>Eukaryota</taxon>
        <taxon>Viridiplantae</taxon>
        <taxon>Streptophyta</taxon>
        <taxon>Embryophyta</taxon>
        <taxon>Tracheophyta</taxon>
        <taxon>Spermatophyta</taxon>
        <taxon>Magnoliopsida</taxon>
        <taxon>Liliopsida</taxon>
        <taxon>Poales</taxon>
        <taxon>Poaceae</taxon>
        <taxon>PACMAD clade</taxon>
        <taxon>Panicoideae</taxon>
        <taxon>Panicodae</taxon>
        <taxon>Paniceae</taxon>
        <taxon>Melinidinae</taxon>
        <taxon>Urochloa</taxon>
    </lineage>
</organism>
<protein>
    <submittedName>
        <fullName evidence="4">Uncharacterized protein</fullName>
    </submittedName>
</protein>
<dbReference type="AlphaFoldDB" id="A0ABC8ZAP6"/>
<sequence length="407" mass="44735">MDSTVRVVESPFVAPSEPTPRKGLWLSSLDLLIAKRGHTPTFYLFHNNDSASDFFDVARLKAAMAKALVPFYPLAGRLGVDNSGRMEIDCNSEGALFVIARADYITIDEIKDVKPSPELRRQLVPRIEPSSVLMAVQVTFKCGGVALGTALHHASIDAMSAFHFFQTWSSFSRDGDRAAVELPCHDRTLLRARSPPIIHPNTHSITFSISKDQVTALKRRCNGASALLWQCVCVVRRLPPDAEARLTLSADIRRRVTPPLPERYFGNALVRVGVAVAVRDVIPSEALTSIAGRIRAAVRRMDNEMVRSAIDYFQVVEMSGQWAASGTRPETELHVTSWLGMPVYDADFGWGLPRVMSLAESNVGGFVHLMSDGPADAGGVRVLMSMEAANVNELERLLYEALARCTC</sequence>
<evidence type="ECO:0000256" key="1">
    <source>
        <dbReference type="ARBA" id="ARBA00009861"/>
    </source>
</evidence>
<dbReference type="PANTHER" id="PTHR31642:SF16">
    <property type="entry name" value="OS08G0543400 PROTEIN"/>
    <property type="match status" value="1"/>
</dbReference>
<proteinExistence type="inferred from homology"/>
<accession>A0ABC8ZAP6</accession>
<reference evidence="4 5" key="2">
    <citation type="submission" date="2024-10" db="EMBL/GenBank/DDBJ databases">
        <authorList>
            <person name="Ryan C."/>
        </authorList>
    </citation>
    <scope>NUCLEOTIDE SEQUENCE [LARGE SCALE GENOMIC DNA]</scope>
</reference>